<dbReference type="PANTHER" id="PTHR24349">
    <property type="entry name" value="SERINE/THREONINE-PROTEIN KINASE"/>
    <property type="match status" value="1"/>
</dbReference>
<evidence type="ECO:0000256" key="2">
    <source>
        <dbReference type="ARBA" id="ARBA00022679"/>
    </source>
</evidence>
<feature type="compositionally biased region" description="Basic and acidic residues" evidence="7">
    <location>
        <begin position="631"/>
        <end position="644"/>
    </location>
</feature>
<keyword evidence="5 6" id="KW-0067">ATP-binding</keyword>
<keyword evidence="3 6" id="KW-0547">Nucleotide-binding</keyword>
<evidence type="ECO:0000313" key="12">
    <source>
        <dbReference type="EMBL" id="CAE0252455.1"/>
    </source>
</evidence>
<proteinExistence type="predicted"/>
<keyword evidence="4" id="KW-0418">Kinase</keyword>
<evidence type="ECO:0000259" key="8">
    <source>
        <dbReference type="PROSITE" id="PS50011"/>
    </source>
</evidence>
<evidence type="ECO:0000256" key="3">
    <source>
        <dbReference type="ARBA" id="ARBA00022741"/>
    </source>
</evidence>
<accession>A0A7S3G9C9</accession>
<dbReference type="InterPro" id="IPR000719">
    <property type="entry name" value="Prot_kinase_dom"/>
</dbReference>
<dbReference type="GO" id="GO:0004674">
    <property type="term" value="F:protein serine/threonine kinase activity"/>
    <property type="evidence" value="ECO:0007669"/>
    <property type="project" value="UniProtKB-KW"/>
</dbReference>
<dbReference type="PROSITE" id="PS00108">
    <property type="entry name" value="PROTEIN_KINASE_ST"/>
    <property type="match status" value="1"/>
</dbReference>
<dbReference type="Pfam" id="PF00069">
    <property type="entry name" value="Pkinase"/>
    <property type="match status" value="1"/>
</dbReference>
<dbReference type="PROSITE" id="PS00107">
    <property type="entry name" value="PROTEIN_KINASE_ATP"/>
    <property type="match status" value="1"/>
</dbReference>
<dbReference type="EMBL" id="HBIB01022489">
    <property type="protein sequence ID" value="CAE0252452.1"/>
    <property type="molecule type" value="Transcribed_RNA"/>
</dbReference>
<evidence type="ECO:0000256" key="5">
    <source>
        <dbReference type="ARBA" id="ARBA00022840"/>
    </source>
</evidence>
<evidence type="ECO:0000313" key="11">
    <source>
        <dbReference type="EMBL" id="CAE0252454.1"/>
    </source>
</evidence>
<feature type="compositionally biased region" description="Basic and acidic residues" evidence="7">
    <location>
        <begin position="544"/>
        <end position="564"/>
    </location>
</feature>
<feature type="region of interest" description="Disordered" evidence="7">
    <location>
        <begin position="544"/>
        <end position="644"/>
    </location>
</feature>
<evidence type="ECO:0000256" key="6">
    <source>
        <dbReference type="PROSITE-ProRule" id="PRU10141"/>
    </source>
</evidence>
<dbReference type="InterPro" id="IPR050205">
    <property type="entry name" value="CDPK_Ser/Thr_kinases"/>
</dbReference>
<feature type="compositionally biased region" description="Low complexity" evidence="7">
    <location>
        <begin position="592"/>
        <end position="604"/>
    </location>
</feature>
<feature type="compositionally biased region" description="Basic and acidic residues" evidence="7">
    <location>
        <begin position="78"/>
        <end position="89"/>
    </location>
</feature>
<feature type="binding site" evidence="6">
    <location>
        <position position="209"/>
    </location>
    <ligand>
        <name>ATP</name>
        <dbReference type="ChEBI" id="CHEBI:30616"/>
    </ligand>
</feature>
<dbReference type="Gene3D" id="3.30.200.20">
    <property type="entry name" value="Phosphorylase Kinase, domain 1"/>
    <property type="match status" value="1"/>
</dbReference>
<dbReference type="EMBL" id="HBIB01022491">
    <property type="protein sequence ID" value="CAE0252454.1"/>
    <property type="molecule type" value="Transcribed_RNA"/>
</dbReference>
<evidence type="ECO:0000256" key="7">
    <source>
        <dbReference type="SAM" id="MobiDB-lite"/>
    </source>
</evidence>
<dbReference type="AlphaFoldDB" id="A0A7S3G9C9"/>
<sequence>MGSCASTAHSNAVSPGKRPTQKGGRPGKTAVRLSPSSSLSTKDEKKGGLPGPNLGNASADKEGERYASAPATETTEVSEVRMHNQDRRSPRSTGMDLLLAERDNHEVRPRAPRRLPPANTSKIEAILKGPTPARRHKVEVEELCRRGGLAQMPSLRMEKAYPNGFLYLKGHSFKEDFTELSVIGAGSFGSVKLVRLQTGASAGTLCAAKSMWRQGSDNFKKGSLKETEVRNEISTMAALDHPNIVRLYRAYEEADQYTLIMQYARGGELFSRIKKKRRFTEVDASIVMVDLLAALAYLHEKDIAHRDLKPENLLYETEEENSRLLIADFGFAKMKSEARLFSTFCGSPVYIAPEVIGGRFSMEPQEAKRHRRYGVECDLWSAGVILYILLCGYPPFFGRSSNITMRKIRSGIYTFPDKDWKCIDPGAKDLISRLLVMNPKGRMSASEALTHEWISSKAGDRLGVARRELRESLGYDLLHVLGSEKEMELHTPDVEEMADLSTIDNMSQRLDILLSVSQSTLTQYMRSMDDKTLVKRYAAKKRRGSVERRVEETIPEVSEEKERSSVLPGTPDVRGAHKGGSFVPVEPDVQDPAPARSPARVPAPVERKGMYQKEPSERVLELRGPRQSTGDIDRISEGEAARKGSIERRYSLEGLLDSVYGRDYGDRPGEQGGGERQLVGDVRYASSKLLPSIRSGKS</sequence>
<evidence type="ECO:0000313" key="9">
    <source>
        <dbReference type="EMBL" id="CAE0252451.1"/>
    </source>
</evidence>
<gene>
    <name evidence="9" type="ORF">PBIL07802_LOCUS14678</name>
    <name evidence="10" type="ORF">PBIL07802_LOCUS14679</name>
    <name evidence="11" type="ORF">PBIL07802_LOCUS14681</name>
    <name evidence="12" type="ORF">PBIL07802_LOCUS14682</name>
</gene>
<dbReference type="InterPro" id="IPR011009">
    <property type="entry name" value="Kinase-like_dom_sf"/>
</dbReference>
<dbReference type="SMART" id="SM00220">
    <property type="entry name" value="S_TKc"/>
    <property type="match status" value="1"/>
</dbReference>
<reference evidence="9" key="1">
    <citation type="submission" date="2021-01" db="EMBL/GenBank/DDBJ databases">
        <authorList>
            <person name="Corre E."/>
            <person name="Pelletier E."/>
            <person name="Niang G."/>
            <person name="Scheremetjew M."/>
            <person name="Finn R."/>
            <person name="Kale V."/>
            <person name="Holt S."/>
            <person name="Cochrane G."/>
            <person name="Meng A."/>
            <person name="Brown T."/>
            <person name="Cohen L."/>
        </authorList>
    </citation>
    <scope>NUCLEOTIDE SEQUENCE</scope>
    <source>
        <strain evidence="9">NIES-2562</strain>
    </source>
</reference>
<feature type="region of interest" description="Disordered" evidence="7">
    <location>
        <begin position="1"/>
        <end position="94"/>
    </location>
</feature>
<dbReference type="GO" id="GO:0005524">
    <property type="term" value="F:ATP binding"/>
    <property type="evidence" value="ECO:0007669"/>
    <property type="project" value="UniProtKB-UniRule"/>
</dbReference>
<keyword evidence="2" id="KW-0808">Transferase</keyword>
<keyword evidence="1" id="KW-0723">Serine/threonine-protein kinase</keyword>
<name>A0A7S3G9C9_9EUKA</name>
<organism evidence="9">
    <name type="scientific">Palpitomonas bilix</name>
    <dbReference type="NCBI Taxonomy" id="652834"/>
    <lineage>
        <taxon>Eukaryota</taxon>
        <taxon>Eukaryota incertae sedis</taxon>
    </lineage>
</organism>
<feature type="region of interest" description="Disordered" evidence="7">
    <location>
        <begin position="659"/>
        <end position="680"/>
    </location>
</feature>
<feature type="compositionally biased region" description="Polar residues" evidence="7">
    <location>
        <begin position="1"/>
        <end position="13"/>
    </location>
</feature>
<feature type="domain" description="Protein kinase" evidence="8">
    <location>
        <begin position="177"/>
        <end position="454"/>
    </location>
</feature>
<evidence type="ECO:0000256" key="4">
    <source>
        <dbReference type="ARBA" id="ARBA00022777"/>
    </source>
</evidence>
<dbReference type="EMBL" id="HBIB01022492">
    <property type="protein sequence ID" value="CAE0252455.1"/>
    <property type="molecule type" value="Transcribed_RNA"/>
</dbReference>
<dbReference type="InterPro" id="IPR008271">
    <property type="entry name" value="Ser/Thr_kinase_AS"/>
</dbReference>
<protein>
    <recommendedName>
        <fullName evidence="8">Protein kinase domain-containing protein</fullName>
    </recommendedName>
</protein>
<dbReference type="SUPFAM" id="SSF56112">
    <property type="entry name" value="Protein kinase-like (PK-like)"/>
    <property type="match status" value="1"/>
</dbReference>
<evidence type="ECO:0000256" key="1">
    <source>
        <dbReference type="ARBA" id="ARBA00022527"/>
    </source>
</evidence>
<feature type="compositionally biased region" description="Basic and acidic residues" evidence="7">
    <location>
        <begin position="605"/>
        <end position="624"/>
    </location>
</feature>
<dbReference type="FunFam" id="1.10.510.10:FF:000571">
    <property type="entry name" value="Maternal embryonic leucine zipper kinase"/>
    <property type="match status" value="1"/>
</dbReference>
<dbReference type="PROSITE" id="PS50011">
    <property type="entry name" value="PROTEIN_KINASE_DOM"/>
    <property type="match status" value="1"/>
</dbReference>
<evidence type="ECO:0000313" key="10">
    <source>
        <dbReference type="EMBL" id="CAE0252452.1"/>
    </source>
</evidence>
<dbReference type="EMBL" id="HBIB01022488">
    <property type="protein sequence ID" value="CAE0252451.1"/>
    <property type="molecule type" value="Transcribed_RNA"/>
</dbReference>
<dbReference type="Gene3D" id="1.10.510.10">
    <property type="entry name" value="Transferase(Phosphotransferase) domain 1"/>
    <property type="match status" value="1"/>
</dbReference>
<dbReference type="CDD" id="cd05117">
    <property type="entry name" value="STKc_CAMK"/>
    <property type="match status" value="1"/>
</dbReference>
<dbReference type="InterPro" id="IPR017441">
    <property type="entry name" value="Protein_kinase_ATP_BS"/>
</dbReference>